<evidence type="ECO:0008006" key="4">
    <source>
        <dbReference type="Google" id="ProtNLM"/>
    </source>
</evidence>
<gene>
    <name evidence="2" type="ORF">DP116_24725</name>
</gene>
<feature type="non-terminal residue" evidence="2">
    <location>
        <position position="1"/>
    </location>
</feature>
<evidence type="ECO:0000313" key="2">
    <source>
        <dbReference type="EMBL" id="NMG22478.1"/>
    </source>
</evidence>
<organism evidence="2 3">
    <name type="scientific">Brasilonema bromeliae SPC951</name>
    <dbReference type="NCBI Taxonomy" id="385972"/>
    <lineage>
        <taxon>Bacteria</taxon>
        <taxon>Bacillati</taxon>
        <taxon>Cyanobacteriota</taxon>
        <taxon>Cyanophyceae</taxon>
        <taxon>Nostocales</taxon>
        <taxon>Scytonemataceae</taxon>
        <taxon>Brasilonema</taxon>
        <taxon>Bromeliae group (in: Brasilonema)</taxon>
    </lineage>
</organism>
<name>A0ABX1PEV1_9CYAN</name>
<reference evidence="2 3" key="1">
    <citation type="submission" date="2018-06" db="EMBL/GenBank/DDBJ databases">
        <title>Comparative genomics of Brasilonema spp. strains.</title>
        <authorList>
            <person name="Alvarenga D.O."/>
            <person name="Fiore M.F."/>
            <person name="Varani A.M."/>
        </authorList>
    </citation>
    <scope>NUCLEOTIDE SEQUENCE [LARGE SCALE GENOMIC DNA]</scope>
    <source>
        <strain evidence="2 3">SPC951</strain>
    </source>
</reference>
<comment type="caution">
    <text evidence="2">The sequence shown here is derived from an EMBL/GenBank/DDBJ whole genome shotgun (WGS) entry which is preliminary data.</text>
</comment>
<evidence type="ECO:0000256" key="1">
    <source>
        <dbReference type="SAM" id="MobiDB-lite"/>
    </source>
</evidence>
<keyword evidence="3" id="KW-1185">Reference proteome</keyword>
<accession>A0ABX1PEV1</accession>
<dbReference type="SUPFAM" id="SSF53474">
    <property type="entry name" value="alpha/beta-Hydrolases"/>
    <property type="match status" value="1"/>
</dbReference>
<dbReference type="Proteomes" id="UP000718564">
    <property type="component" value="Unassembled WGS sequence"/>
</dbReference>
<feature type="compositionally biased region" description="Polar residues" evidence="1">
    <location>
        <begin position="163"/>
        <end position="182"/>
    </location>
</feature>
<sequence>DKTSYHLQDKRIQAVLAMKPFSSGIFGQKGLRQIQVPVMLIAGSNDVVTPAVVEQICPFSWLSSSDKYLVLMQNGTHVFDNQEFASRSFPIPGQLAHPHPALARRYLKAMSLAFAKTYVAGQSQYREYLNPSYIKALSQPPLPLFLVRSLTTTQLSQTQNLSCPGSQNFSSPEKPKIQNSRF</sequence>
<dbReference type="Gene3D" id="3.40.50.1820">
    <property type="entry name" value="alpha/beta hydrolase"/>
    <property type="match status" value="1"/>
</dbReference>
<dbReference type="RefSeq" id="WP_369333958.1">
    <property type="nucleotide sequence ID" value="NZ_CAWPJE010000266.1"/>
</dbReference>
<feature type="region of interest" description="Disordered" evidence="1">
    <location>
        <begin position="157"/>
        <end position="182"/>
    </location>
</feature>
<proteinExistence type="predicted"/>
<dbReference type="EMBL" id="QMEB01000265">
    <property type="protein sequence ID" value="NMG22478.1"/>
    <property type="molecule type" value="Genomic_DNA"/>
</dbReference>
<evidence type="ECO:0000313" key="3">
    <source>
        <dbReference type="Proteomes" id="UP000718564"/>
    </source>
</evidence>
<protein>
    <recommendedName>
        <fullName evidence="4">Dienelactone hydrolase</fullName>
    </recommendedName>
</protein>
<dbReference type="InterPro" id="IPR029058">
    <property type="entry name" value="AB_hydrolase_fold"/>
</dbReference>